<proteinExistence type="predicted"/>
<feature type="compositionally biased region" description="Low complexity" evidence="1">
    <location>
        <begin position="195"/>
        <end position="214"/>
    </location>
</feature>
<accession>A0A815WAC8</accession>
<feature type="compositionally biased region" description="Polar residues" evidence="1">
    <location>
        <begin position="158"/>
        <end position="175"/>
    </location>
</feature>
<gene>
    <name evidence="2" type="ORF">JYZ213_LOCUS45615</name>
</gene>
<dbReference type="AlphaFoldDB" id="A0A815WAC8"/>
<sequence length="289" mass="31831">RGNWRDQRGGGNNRRGGGGPNNYPVNNSKQNQRSEQTQYISSRSSEQLSTNRQQPYKSRNNRYVDNSSPHEGRDSPLKITNDEATRGQRINSGSFSQGQNSGPTSPSTALPARSVYSANRGSLIGRNSPAPYTGSSSSRNNSTTATSPPPSATGAAPYQTNSTGTGNYSQQSNNKMVKKQSRNEQQSTNDENDQPKQQRNQQQTSTNNQPNTVPLNRPSHLHTQQIKHPQQQQQQQQSSNNSVPPPLTLSNQDDHSSSHEPINSNQSDPILHIANTPVYTQQAAYVYYI</sequence>
<feature type="non-terminal residue" evidence="2">
    <location>
        <position position="1"/>
    </location>
</feature>
<feature type="compositionally biased region" description="Polar residues" evidence="1">
    <location>
        <begin position="259"/>
        <end position="268"/>
    </location>
</feature>
<evidence type="ECO:0000313" key="2">
    <source>
        <dbReference type="EMBL" id="CAF1539476.1"/>
    </source>
</evidence>
<reference evidence="2" key="1">
    <citation type="submission" date="2021-02" db="EMBL/GenBank/DDBJ databases">
        <authorList>
            <person name="Nowell W R."/>
        </authorList>
    </citation>
    <scope>NUCLEOTIDE SEQUENCE</scope>
</reference>
<name>A0A815WAC8_9BILA</name>
<feature type="compositionally biased region" description="Low complexity" evidence="1">
    <location>
        <begin position="133"/>
        <end position="157"/>
    </location>
</feature>
<feature type="compositionally biased region" description="Gly residues" evidence="1">
    <location>
        <begin position="9"/>
        <end position="20"/>
    </location>
</feature>
<feature type="compositionally biased region" description="Low complexity" evidence="1">
    <location>
        <begin position="91"/>
        <end position="102"/>
    </location>
</feature>
<feature type="compositionally biased region" description="Basic and acidic residues" evidence="1">
    <location>
        <begin position="68"/>
        <end position="86"/>
    </location>
</feature>
<organism evidence="2 3">
    <name type="scientific">Adineta steineri</name>
    <dbReference type="NCBI Taxonomy" id="433720"/>
    <lineage>
        <taxon>Eukaryota</taxon>
        <taxon>Metazoa</taxon>
        <taxon>Spiralia</taxon>
        <taxon>Gnathifera</taxon>
        <taxon>Rotifera</taxon>
        <taxon>Eurotatoria</taxon>
        <taxon>Bdelloidea</taxon>
        <taxon>Adinetida</taxon>
        <taxon>Adinetidae</taxon>
        <taxon>Adineta</taxon>
    </lineage>
</organism>
<evidence type="ECO:0000313" key="3">
    <source>
        <dbReference type="Proteomes" id="UP000663845"/>
    </source>
</evidence>
<feature type="compositionally biased region" description="Polar residues" evidence="1">
    <location>
        <begin position="23"/>
        <end position="67"/>
    </location>
</feature>
<evidence type="ECO:0000256" key="1">
    <source>
        <dbReference type="SAM" id="MobiDB-lite"/>
    </source>
</evidence>
<dbReference type="Proteomes" id="UP000663845">
    <property type="component" value="Unassembled WGS sequence"/>
</dbReference>
<feature type="region of interest" description="Disordered" evidence="1">
    <location>
        <begin position="1"/>
        <end position="269"/>
    </location>
</feature>
<dbReference type="EMBL" id="CAJNOG010004232">
    <property type="protein sequence ID" value="CAF1539476.1"/>
    <property type="molecule type" value="Genomic_DNA"/>
</dbReference>
<comment type="caution">
    <text evidence="2">The sequence shown here is derived from an EMBL/GenBank/DDBJ whole genome shotgun (WGS) entry which is preliminary data.</text>
</comment>
<protein>
    <submittedName>
        <fullName evidence="2">Uncharacterized protein</fullName>
    </submittedName>
</protein>